<dbReference type="Gene3D" id="1.20.1260.10">
    <property type="match status" value="1"/>
</dbReference>
<dbReference type="InterPro" id="IPR012347">
    <property type="entry name" value="Ferritin-like"/>
</dbReference>
<name>A0A6D2IWD7_9BRAS</name>
<dbReference type="EMBL" id="CACVBM020001078">
    <property type="protein sequence ID" value="CAA7029237.1"/>
    <property type="molecule type" value="Genomic_DNA"/>
</dbReference>
<sequence>MFLGFHELQNKRGGRVKLQSIVVMPLTEFEHVDKGDALYGMELALSLNSTYLLRIFLFFGLGFGFSLNSEDEAA</sequence>
<dbReference type="OrthoDB" id="1113891at2759"/>
<evidence type="ECO:0000313" key="2">
    <source>
        <dbReference type="Proteomes" id="UP000467841"/>
    </source>
</evidence>
<reference evidence="1" key="1">
    <citation type="submission" date="2020-01" db="EMBL/GenBank/DDBJ databases">
        <authorList>
            <person name="Mishra B."/>
        </authorList>
    </citation>
    <scope>NUCLEOTIDE SEQUENCE [LARGE SCALE GENOMIC DNA]</scope>
</reference>
<evidence type="ECO:0000313" key="1">
    <source>
        <dbReference type="EMBL" id="CAA7029237.1"/>
    </source>
</evidence>
<dbReference type="AlphaFoldDB" id="A0A6D2IWD7"/>
<organism evidence="1 2">
    <name type="scientific">Microthlaspi erraticum</name>
    <dbReference type="NCBI Taxonomy" id="1685480"/>
    <lineage>
        <taxon>Eukaryota</taxon>
        <taxon>Viridiplantae</taxon>
        <taxon>Streptophyta</taxon>
        <taxon>Embryophyta</taxon>
        <taxon>Tracheophyta</taxon>
        <taxon>Spermatophyta</taxon>
        <taxon>Magnoliopsida</taxon>
        <taxon>eudicotyledons</taxon>
        <taxon>Gunneridae</taxon>
        <taxon>Pentapetalae</taxon>
        <taxon>rosids</taxon>
        <taxon>malvids</taxon>
        <taxon>Brassicales</taxon>
        <taxon>Brassicaceae</taxon>
        <taxon>Coluteocarpeae</taxon>
        <taxon>Microthlaspi</taxon>
    </lineage>
</organism>
<dbReference type="Proteomes" id="UP000467841">
    <property type="component" value="Unassembled WGS sequence"/>
</dbReference>
<protein>
    <submittedName>
        <fullName evidence="1">Uncharacterized protein</fullName>
    </submittedName>
</protein>
<comment type="caution">
    <text evidence="1">The sequence shown here is derived from an EMBL/GenBank/DDBJ whole genome shotgun (WGS) entry which is preliminary data.</text>
</comment>
<proteinExistence type="predicted"/>
<gene>
    <name evidence="1" type="ORF">MERR_LOCUS16472</name>
</gene>
<accession>A0A6D2IWD7</accession>
<keyword evidence="2" id="KW-1185">Reference proteome</keyword>